<feature type="region of interest" description="Disordered" evidence="1">
    <location>
        <begin position="46"/>
        <end position="80"/>
    </location>
</feature>
<organism evidence="2 3">
    <name type="scientific">Solirubrum puertoriconensis</name>
    <dbReference type="NCBI Taxonomy" id="1751427"/>
    <lineage>
        <taxon>Bacteria</taxon>
        <taxon>Pseudomonadati</taxon>
        <taxon>Bacteroidota</taxon>
        <taxon>Cytophagia</taxon>
        <taxon>Cytophagales</taxon>
    </lineage>
</organism>
<keyword evidence="3" id="KW-1185">Reference proteome</keyword>
<feature type="compositionally biased region" description="Basic residues" evidence="1">
    <location>
        <begin position="70"/>
        <end position="80"/>
    </location>
</feature>
<proteinExistence type="predicted"/>
<dbReference type="Proteomes" id="UP000054223">
    <property type="component" value="Unassembled WGS sequence"/>
</dbReference>
<name>A0A9X0L3D0_SOLP1</name>
<dbReference type="AlphaFoldDB" id="A0A9X0L3D0"/>
<comment type="caution">
    <text evidence="2">The sequence shown here is derived from an EMBL/GenBank/DDBJ whole genome shotgun (WGS) entry which is preliminary data.</text>
</comment>
<evidence type="ECO:0000313" key="2">
    <source>
        <dbReference type="EMBL" id="KUG06367.1"/>
    </source>
</evidence>
<evidence type="ECO:0000313" key="3">
    <source>
        <dbReference type="Proteomes" id="UP000054223"/>
    </source>
</evidence>
<dbReference type="RefSeq" id="WP_059072063.1">
    <property type="nucleotide sequence ID" value="NZ_LNAL01000008.1"/>
</dbReference>
<protein>
    <submittedName>
        <fullName evidence="2">Uncharacterized protein</fullName>
    </submittedName>
</protein>
<gene>
    <name evidence="2" type="ORF">ASU33_03145</name>
</gene>
<reference evidence="2 3" key="1">
    <citation type="submission" date="2015-11" db="EMBL/GenBank/DDBJ databases">
        <title>Solirubrum puertoriconensis gen. nov. an environmental bacteria isolated in Puerto Rico.</title>
        <authorList>
            <person name="Cuebas-Irizarry M.F."/>
            <person name="Montalvo-Rodriguez R."/>
        </authorList>
    </citation>
    <scope>NUCLEOTIDE SEQUENCE [LARGE SCALE GENOMIC DNA]</scope>
    <source>
        <strain evidence="2 3">MC1A</strain>
    </source>
</reference>
<accession>A0A9X0L3D0</accession>
<evidence type="ECO:0000256" key="1">
    <source>
        <dbReference type="SAM" id="MobiDB-lite"/>
    </source>
</evidence>
<dbReference type="EMBL" id="LNAL01000008">
    <property type="protein sequence ID" value="KUG06367.1"/>
    <property type="molecule type" value="Genomic_DNA"/>
</dbReference>
<sequence length="80" mass="8565">MTNLDLTQLQGILADAGKNENKLRDLKAAVRKLQVAVDEVAAVLDDNYEPKKRAKPGRKAGTTAGGTGRKPGRPKKNPEA</sequence>